<dbReference type="InterPro" id="IPR002347">
    <property type="entry name" value="SDR_fam"/>
</dbReference>
<dbReference type="Proteomes" id="UP001265746">
    <property type="component" value="Unassembled WGS sequence"/>
</dbReference>
<dbReference type="PRINTS" id="PR00081">
    <property type="entry name" value="GDHRDH"/>
</dbReference>
<dbReference type="GO" id="GO:0016491">
    <property type="term" value="F:oxidoreductase activity"/>
    <property type="evidence" value="ECO:0007669"/>
    <property type="project" value="UniProtKB-KW"/>
</dbReference>
<evidence type="ECO:0000313" key="4">
    <source>
        <dbReference type="Proteomes" id="UP001265746"/>
    </source>
</evidence>
<dbReference type="InterPro" id="IPR036291">
    <property type="entry name" value="NAD(P)-bd_dom_sf"/>
</dbReference>
<evidence type="ECO:0000256" key="1">
    <source>
        <dbReference type="ARBA" id="ARBA00006484"/>
    </source>
</evidence>
<dbReference type="Pfam" id="PF00106">
    <property type="entry name" value="adh_short"/>
    <property type="match status" value="1"/>
</dbReference>
<evidence type="ECO:0000256" key="2">
    <source>
        <dbReference type="ARBA" id="ARBA00023002"/>
    </source>
</evidence>
<evidence type="ECO:0000313" key="3">
    <source>
        <dbReference type="EMBL" id="KAK2604314.1"/>
    </source>
</evidence>
<dbReference type="EMBL" id="JAUJFL010000004">
    <property type="protein sequence ID" value="KAK2604314.1"/>
    <property type="molecule type" value="Genomic_DNA"/>
</dbReference>
<comment type="similarity">
    <text evidence="1">Belongs to the short-chain dehydrogenases/reductases (SDR) family.</text>
</comment>
<reference evidence="3" key="1">
    <citation type="submission" date="2023-06" db="EMBL/GenBank/DDBJ databases">
        <authorList>
            <person name="Noh H."/>
        </authorList>
    </citation>
    <scope>NUCLEOTIDE SEQUENCE</scope>
    <source>
        <strain evidence="3">DUCC20226</strain>
    </source>
</reference>
<organism evidence="3 4">
    <name type="scientific">Phomopsis amygdali</name>
    <name type="common">Fusicoccum amygdali</name>
    <dbReference type="NCBI Taxonomy" id="1214568"/>
    <lineage>
        <taxon>Eukaryota</taxon>
        <taxon>Fungi</taxon>
        <taxon>Dikarya</taxon>
        <taxon>Ascomycota</taxon>
        <taxon>Pezizomycotina</taxon>
        <taxon>Sordariomycetes</taxon>
        <taxon>Sordariomycetidae</taxon>
        <taxon>Diaporthales</taxon>
        <taxon>Diaporthaceae</taxon>
        <taxon>Diaporthe</taxon>
    </lineage>
</organism>
<dbReference type="AlphaFoldDB" id="A0AAD9W1P9"/>
<protein>
    <recommendedName>
        <fullName evidence="5">Short-chain dehydrogenase</fullName>
    </recommendedName>
</protein>
<comment type="caution">
    <text evidence="3">The sequence shown here is derived from an EMBL/GenBank/DDBJ whole genome shotgun (WGS) entry which is preliminary data.</text>
</comment>
<dbReference type="PANTHER" id="PTHR24320:SF152">
    <property type="entry name" value="SHORT-CHAIN DEHYDROGENASE_REDUCTASE FAMILY PROTEIN"/>
    <property type="match status" value="1"/>
</dbReference>
<gene>
    <name evidence="3" type="ORF">N8I77_007256</name>
</gene>
<keyword evidence="4" id="KW-1185">Reference proteome</keyword>
<dbReference type="SUPFAM" id="SSF51735">
    <property type="entry name" value="NAD(P)-binding Rossmann-fold domains"/>
    <property type="match status" value="1"/>
</dbReference>
<proteinExistence type="inferred from homology"/>
<dbReference type="Gene3D" id="3.40.50.720">
    <property type="entry name" value="NAD(P)-binding Rossmann-like Domain"/>
    <property type="match status" value="1"/>
</dbReference>
<accession>A0AAD9W1P9</accession>
<dbReference type="PANTHER" id="PTHR24320">
    <property type="entry name" value="RETINOL DEHYDROGENASE"/>
    <property type="match status" value="1"/>
</dbReference>
<keyword evidence="2" id="KW-0560">Oxidoreductase</keyword>
<name>A0AAD9W1P9_PHOAM</name>
<evidence type="ECO:0008006" key="5">
    <source>
        <dbReference type="Google" id="ProtNLM"/>
    </source>
</evidence>
<sequence length="350" mass="37922">MADPLSSLGKGTILVTGANGSLGSTIASQIVSTPELAAYHGLYAVRNAGAAPVLRSAIAQNGLQSTNPHTHDIISLNLADLASVRAVAAAIKARVAAGEIPPIRALILNAGYLEFTTQSWTEDGFDMSFASNYLGHWLLTLLLLGSMDREEGRIVVVGSEAHDPHNPKGKASYGEGWTEFMRDGSGPVARGTWSTSKENPTYSGGFRRYGAAKFCQVMMIPELQRRLDTDPALSRICVLGVDPGSMTGNLTRRGPWFIQIMFQFIMPWLAPLMAWLQPNGALRTLKLGAADIIAGAFKGAPPPKGMYFYGPRVEEMAAEARDVRKRERLWVETVGYTGLKEGETILTNWR</sequence>